<feature type="compositionally biased region" description="Basic and acidic residues" evidence="6">
    <location>
        <begin position="354"/>
        <end position="368"/>
    </location>
</feature>
<organism evidence="9 10">
    <name type="scientific">Rhinocladiella mackenziei CBS 650.93</name>
    <dbReference type="NCBI Taxonomy" id="1442369"/>
    <lineage>
        <taxon>Eukaryota</taxon>
        <taxon>Fungi</taxon>
        <taxon>Dikarya</taxon>
        <taxon>Ascomycota</taxon>
        <taxon>Pezizomycotina</taxon>
        <taxon>Eurotiomycetes</taxon>
        <taxon>Chaetothyriomycetidae</taxon>
        <taxon>Chaetothyriales</taxon>
        <taxon>Herpotrichiellaceae</taxon>
        <taxon>Rhinocladiella</taxon>
    </lineage>
</organism>
<reference evidence="9 10" key="1">
    <citation type="submission" date="2015-01" db="EMBL/GenBank/DDBJ databases">
        <title>The Genome Sequence of Rhinocladiella mackenzie CBS 650.93.</title>
        <authorList>
            <consortium name="The Broad Institute Genomics Platform"/>
            <person name="Cuomo C."/>
            <person name="de Hoog S."/>
            <person name="Gorbushina A."/>
            <person name="Stielow B."/>
            <person name="Teixiera M."/>
            <person name="Abouelleil A."/>
            <person name="Chapman S.B."/>
            <person name="Priest M."/>
            <person name="Young S.K."/>
            <person name="Wortman J."/>
            <person name="Nusbaum C."/>
            <person name="Birren B."/>
        </authorList>
    </citation>
    <scope>NUCLEOTIDE SEQUENCE [LARGE SCALE GENOMIC DNA]</scope>
    <source>
        <strain evidence="9 10">CBS 650.93</strain>
    </source>
</reference>
<dbReference type="GeneID" id="25294327"/>
<evidence type="ECO:0000313" key="9">
    <source>
        <dbReference type="EMBL" id="KIX05384.1"/>
    </source>
</evidence>
<name>A0A0D2IHZ1_9EURO</name>
<feature type="domain" description="Phosphatidic acid phosphatase type 2/haloperoxidase" evidence="8">
    <location>
        <begin position="128"/>
        <end position="279"/>
    </location>
</feature>
<dbReference type="InterPro" id="IPR000326">
    <property type="entry name" value="PAP2/HPO"/>
</dbReference>
<evidence type="ECO:0000256" key="6">
    <source>
        <dbReference type="SAM" id="MobiDB-lite"/>
    </source>
</evidence>
<feature type="transmembrane region" description="Helical" evidence="7">
    <location>
        <begin position="125"/>
        <end position="144"/>
    </location>
</feature>
<keyword evidence="3 7" id="KW-0812">Transmembrane</keyword>
<keyword evidence="4 7" id="KW-1133">Transmembrane helix</keyword>
<accession>A0A0D2IHZ1</accession>
<sequence length="381" mass="41839">MDHYQKPQDLDERPSSRFAAMRPDRKTLPRLFRNLKYFFLDSWFDIICILIIAGIAGAVWIIQAHPSLLFPLLAPDGTTYNPSISYPYREPIFSSLAAGLICGFIPAAIILFAQFWVRSFADCSSAILGLLYSLSSGTCFQVILKKSIGGLRPHFLTVCEPVIPEGVVGQGFNGIMYSVGQVCTGNQSDVNNALQSFPSGHTEVAFAGLGYLTIYLFTHLRIGDRDRSVKAGFWRMVAVLAPILLATYISCTLVLGYHHHAYDCFFGAAIGSLTALLGYRTAFRSITDSRTNWKPRVGRRLKRALESDATESDEHGHRDLEEGLTGGVGGGVHVNGNANGGEGDRARGIQLVNGDRRAPFRRGVRESLSDGDTENENEARN</sequence>
<evidence type="ECO:0000313" key="10">
    <source>
        <dbReference type="Proteomes" id="UP000053617"/>
    </source>
</evidence>
<dbReference type="AlphaFoldDB" id="A0A0D2IHZ1"/>
<dbReference type="Proteomes" id="UP000053617">
    <property type="component" value="Unassembled WGS sequence"/>
</dbReference>
<evidence type="ECO:0000256" key="1">
    <source>
        <dbReference type="ARBA" id="ARBA00004141"/>
    </source>
</evidence>
<dbReference type="InterPro" id="IPR036938">
    <property type="entry name" value="PAP2/HPO_sf"/>
</dbReference>
<evidence type="ECO:0000256" key="3">
    <source>
        <dbReference type="ARBA" id="ARBA00022692"/>
    </source>
</evidence>
<dbReference type="PANTHER" id="PTHR10165:SF84">
    <property type="entry name" value="PHOSPHATIDIC ACID PHOSPHATASE BETA"/>
    <property type="match status" value="1"/>
</dbReference>
<keyword evidence="5 7" id="KW-0472">Membrane</keyword>
<dbReference type="RefSeq" id="XP_013272520.1">
    <property type="nucleotide sequence ID" value="XM_013417066.1"/>
</dbReference>
<feature type="transmembrane region" description="Helical" evidence="7">
    <location>
        <begin position="38"/>
        <end position="62"/>
    </location>
</feature>
<feature type="region of interest" description="Disordered" evidence="6">
    <location>
        <begin position="305"/>
        <end position="381"/>
    </location>
</feature>
<dbReference type="VEuPathDB" id="FungiDB:Z518_06256"/>
<feature type="compositionally biased region" description="Acidic residues" evidence="6">
    <location>
        <begin position="369"/>
        <end position="381"/>
    </location>
</feature>
<dbReference type="HOGENOM" id="CLU_021458_0_1_1"/>
<dbReference type="EMBL" id="KN847478">
    <property type="protein sequence ID" value="KIX05384.1"/>
    <property type="molecule type" value="Genomic_DNA"/>
</dbReference>
<dbReference type="InterPro" id="IPR043216">
    <property type="entry name" value="PAP-like"/>
</dbReference>
<dbReference type="Pfam" id="PF01569">
    <property type="entry name" value="PAP2"/>
    <property type="match status" value="1"/>
</dbReference>
<dbReference type="SUPFAM" id="SSF48317">
    <property type="entry name" value="Acid phosphatase/Vanadium-dependent haloperoxidase"/>
    <property type="match status" value="1"/>
</dbReference>
<gene>
    <name evidence="9" type="ORF">Z518_06256</name>
</gene>
<evidence type="ECO:0000259" key="8">
    <source>
        <dbReference type="SMART" id="SM00014"/>
    </source>
</evidence>
<dbReference type="GO" id="GO:0008195">
    <property type="term" value="F:phosphatidate phosphatase activity"/>
    <property type="evidence" value="ECO:0007669"/>
    <property type="project" value="TreeGrafter"/>
</dbReference>
<evidence type="ECO:0000256" key="5">
    <source>
        <dbReference type="ARBA" id="ARBA00023136"/>
    </source>
</evidence>
<feature type="transmembrane region" description="Helical" evidence="7">
    <location>
        <begin position="204"/>
        <end position="222"/>
    </location>
</feature>
<dbReference type="CDD" id="cd03390">
    <property type="entry name" value="PAP2_containing_1_like"/>
    <property type="match status" value="1"/>
</dbReference>
<dbReference type="SMART" id="SM00014">
    <property type="entry name" value="acidPPc"/>
    <property type="match status" value="1"/>
</dbReference>
<proteinExistence type="inferred from homology"/>
<evidence type="ECO:0000256" key="2">
    <source>
        <dbReference type="ARBA" id="ARBA00008816"/>
    </source>
</evidence>
<feature type="compositionally biased region" description="Gly residues" evidence="6">
    <location>
        <begin position="324"/>
        <end position="341"/>
    </location>
</feature>
<dbReference type="GO" id="GO:0006644">
    <property type="term" value="P:phospholipid metabolic process"/>
    <property type="evidence" value="ECO:0007669"/>
    <property type="project" value="InterPro"/>
</dbReference>
<feature type="transmembrane region" description="Helical" evidence="7">
    <location>
        <begin position="234"/>
        <end position="259"/>
    </location>
</feature>
<comment type="similarity">
    <text evidence="2">Belongs to the PA-phosphatase related phosphoesterase family.</text>
</comment>
<dbReference type="OrthoDB" id="10030083at2759"/>
<comment type="subcellular location">
    <subcellularLocation>
        <location evidence="1">Membrane</location>
        <topology evidence="1">Multi-pass membrane protein</topology>
    </subcellularLocation>
</comment>
<feature type="transmembrane region" description="Helical" evidence="7">
    <location>
        <begin position="265"/>
        <end position="283"/>
    </location>
</feature>
<dbReference type="STRING" id="1442369.A0A0D2IHZ1"/>
<evidence type="ECO:0000256" key="7">
    <source>
        <dbReference type="SAM" id="Phobius"/>
    </source>
</evidence>
<dbReference type="Gene3D" id="1.20.144.10">
    <property type="entry name" value="Phosphatidic acid phosphatase type 2/haloperoxidase"/>
    <property type="match status" value="1"/>
</dbReference>
<feature type="transmembrane region" description="Helical" evidence="7">
    <location>
        <begin position="92"/>
        <end position="113"/>
    </location>
</feature>
<keyword evidence="10" id="KW-1185">Reference proteome</keyword>
<feature type="compositionally biased region" description="Basic and acidic residues" evidence="6">
    <location>
        <begin position="312"/>
        <end position="321"/>
    </location>
</feature>
<dbReference type="GO" id="GO:0046839">
    <property type="term" value="P:phospholipid dephosphorylation"/>
    <property type="evidence" value="ECO:0007669"/>
    <property type="project" value="TreeGrafter"/>
</dbReference>
<dbReference type="PANTHER" id="PTHR10165">
    <property type="entry name" value="LIPID PHOSPHATE PHOSPHATASE"/>
    <property type="match status" value="1"/>
</dbReference>
<evidence type="ECO:0000256" key="4">
    <source>
        <dbReference type="ARBA" id="ARBA00022989"/>
    </source>
</evidence>
<dbReference type="GO" id="GO:0016020">
    <property type="term" value="C:membrane"/>
    <property type="evidence" value="ECO:0007669"/>
    <property type="project" value="UniProtKB-SubCell"/>
</dbReference>
<protein>
    <submittedName>
        <fullName evidence="9">Rhinocladiella mackenziei CBS 650.93 unplaced genomic scaffold supercont1.4, whole genome shotgun sequence</fullName>
    </submittedName>
</protein>